<dbReference type="GO" id="GO:0005524">
    <property type="term" value="F:ATP binding"/>
    <property type="evidence" value="ECO:0007669"/>
    <property type="project" value="InterPro"/>
</dbReference>
<accession>D7E8F1</accession>
<evidence type="ECO:0000313" key="2">
    <source>
        <dbReference type="EMBL" id="ADI73493.1"/>
    </source>
</evidence>
<name>D7E8F1_METEZ</name>
<dbReference type="InterPro" id="IPR002575">
    <property type="entry name" value="Aminoglycoside_PTrfase"/>
</dbReference>
<dbReference type="KEGG" id="mev:Metev_0584"/>
<dbReference type="InterPro" id="IPR011009">
    <property type="entry name" value="Kinase-like_dom_sf"/>
</dbReference>
<organism evidence="2 3">
    <name type="scientific">Methanohalobium evestigatum (strain ATCC BAA-1072 / DSM 3721 / NBRC 107634 / OCM 161 / Z-7303)</name>
    <dbReference type="NCBI Taxonomy" id="644295"/>
    <lineage>
        <taxon>Archaea</taxon>
        <taxon>Methanobacteriati</taxon>
        <taxon>Methanobacteriota</taxon>
        <taxon>Stenosarchaea group</taxon>
        <taxon>Methanomicrobia</taxon>
        <taxon>Methanosarcinales</taxon>
        <taxon>Methanosarcinaceae</taxon>
        <taxon>Methanohalobium</taxon>
    </lineage>
</organism>
<dbReference type="GeneID" id="9346206"/>
<dbReference type="HOGENOM" id="CLU_071272_0_0_2"/>
<gene>
    <name evidence="2" type="ordered locus">Metev_0584</name>
</gene>
<feature type="domain" description="Protein kinase" evidence="1">
    <location>
        <begin position="1"/>
        <end position="314"/>
    </location>
</feature>
<proteinExistence type="predicted"/>
<dbReference type="InterPro" id="IPR000719">
    <property type="entry name" value="Prot_kinase_dom"/>
</dbReference>
<dbReference type="Gene3D" id="3.90.1200.10">
    <property type="match status" value="1"/>
</dbReference>
<dbReference type="Pfam" id="PF01636">
    <property type="entry name" value="APH"/>
    <property type="match status" value="1"/>
</dbReference>
<evidence type="ECO:0000313" key="3">
    <source>
        <dbReference type="Proteomes" id="UP000000391"/>
    </source>
</evidence>
<dbReference type="RefSeq" id="WP_013194061.1">
    <property type="nucleotide sequence ID" value="NC_014253.1"/>
</dbReference>
<dbReference type="SUPFAM" id="SSF56112">
    <property type="entry name" value="Protein kinase-like (PK-like)"/>
    <property type="match status" value="1"/>
</dbReference>
<keyword evidence="2" id="KW-0723">Serine/threonine-protein kinase</keyword>
<dbReference type="Proteomes" id="UP000000391">
    <property type="component" value="Chromosome"/>
</dbReference>
<dbReference type="STRING" id="644295.Metev_0584"/>
<sequence length="314" mass="37566">MSREHFVNTITRGHKFRDWLIEVLDDRVQNKECAVNVYKFNISSHTVCRYELVDEGFSVVAKFLGEPKGETREYNPCDVMENEFENLKKVNEIINTSKPIARNKDFNCVIVIEYVSGKSLMWYMEHEKHLDSRLSEIAELLRKLHDNTKMNFYDKKKEFDDFQWNLDYLHLDAHTRNKFDELLGKWWNSPQVNEECSYLIHRDVTPLNYIFQNDKVYAIDFESSGYRNRIHDLGVLCAEIKNHFALKGSGQRAEPYIRHFLWEYSKDEEEFYKITVTLPFYMAYGWLRIARLGWHPDYYNYLLKEAKSCLNAVK</sequence>
<reference evidence="2 3" key="1">
    <citation type="submission" date="2010-06" db="EMBL/GenBank/DDBJ databases">
        <title>Complete sequence chromosome of Methanohalobium evestigatum Z-7303.</title>
        <authorList>
            <consortium name="US DOE Joint Genome Institute"/>
            <person name="Lucas S."/>
            <person name="Copeland A."/>
            <person name="Lapidus A."/>
            <person name="Cheng J.-F."/>
            <person name="Bruce D."/>
            <person name="Goodwin L."/>
            <person name="Pitluck S."/>
            <person name="Saunders E."/>
            <person name="Detter J.C."/>
            <person name="Han C."/>
            <person name="Tapia R."/>
            <person name="Land M."/>
            <person name="Hauser L."/>
            <person name="Kyrpides N."/>
            <person name="Mikhailova N."/>
            <person name="Sieprawska-Lupa M."/>
            <person name="Whitman W.B."/>
            <person name="Anderson I."/>
            <person name="Woyke T."/>
        </authorList>
    </citation>
    <scope>NUCLEOTIDE SEQUENCE [LARGE SCALE GENOMIC DNA]</scope>
    <source>
        <strain evidence="3">ATCC BAA-1072 / DSM 3721 / NBRC 107634 / OCM 161 / Z-7303</strain>
    </source>
</reference>
<dbReference type="GO" id="GO:0004674">
    <property type="term" value="F:protein serine/threonine kinase activity"/>
    <property type="evidence" value="ECO:0007669"/>
    <property type="project" value="UniProtKB-KW"/>
</dbReference>
<dbReference type="AlphaFoldDB" id="D7E8F1"/>
<keyword evidence="2" id="KW-0808">Transferase</keyword>
<dbReference type="PROSITE" id="PS50011">
    <property type="entry name" value="PROTEIN_KINASE_DOM"/>
    <property type="match status" value="1"/>
</dbReference>
<protein>
    <submittedName>
        <fullName evidence="2">Mn2+dependent serine/threonine protein kinase</fullName>
    </submittedName>
</protein>
<dbReference type="EMBL" id="CP002069">
    <property type="protein sequence ID" value="ADI73493.1"/>
    <property type="molecule type" value="Genomic_DNA"/>
</dbReference>
<keyword evidence="3" id="KW-1185">Reference proteome</keyword>
<dbReference type="OrthoDB" id="106212at2157"/>
<keyword evidence="2" id="KW-0418">Kinase</keyword>
<evidence type="ECO:0000259" key="1">
    <source>
        <dbReference type="PROSITE" id="PS50011"/>
    </source>
</evidence>